<dbReference type="EMBL" id="AP008213">
    <property type="protein sequence ID" value="BAF21311.1"/>
    <property type="molecule type" value="Genomic_DNA"/>
</dbReference>
<protein>
    <submittedName>
        <fullName evidence="2">Os07g0291400 protein</fullName>
    </submittedName>
</protein>
<gene>
    <name evidence="2" type="ordered locus">Os07g0291400</name>
</gene>
<proteinExistence type="predicted"/>
<dbReference type="Proteomes" id="UP000000763">
    <property type="component" value="Chromosome 7"/>
</dbReference>
<feature type="compositionally biased region" description="Low complexity" evidence="1">
    <location>
        <begin position="73"/>
        <end position="82"/>
    </location>
</feature>
<accession>A0A0P0X568</accession>
<evidence type="ECO:0000313" key="3">
    <source>
        <dbReference type="Proteomes" id="UP000000763"/>
    </source>
</evidence>
<dbReference type="Gramene" id="Os07t0291400-01">
    <property type="protein sequence ID" value="Os07t0291400-01"/>
    <property type="gene ID" value="Os07g0291400"/>
</dbReference>
<organism evidence="2 3">
    <name type="scientific">Oryza sativa subsp. japonica</name>
    <name type="common">Rice</name>
    <dbReference type="NCBI Taxonomy" id="39947"/>
    <lineage>
        <taxon>Eukaryota</taxon>
        <taxon>Viridiplantae</taxon>
        <taxon>Streptophyta</taxon>
        <taxon>Embryophyta</taxon>
        <taxon>Tracheophyta</taxon>
        <taxon>Spermatophyta</taxon>
        <taxon>Magnoliopsida</taxon>
        <taxon>Liliopsida</taxon>
        <taxon>Poales</taxon>
        <taxon>Poaceae</taxon>
        <taxon>BOP clade</taxon>
        <taxon>Oryzoideae</taxon>
        <taxon>Oryzeae</taxon>
        <taxon>Oryzinae</taxon>
        <taxon>Oryza</taxon>
        <taxon>Oryza sativa</taxon>
    </lineage>
</organism>
<reference evidence="2 3" key="1">
    <citation type="journal article" date="2005" name="Nature">
        <title>The map-based sequence of the rice genome.</title>
        <authorList>
            <consortium name="International rice genome sequencing project (IRGSP)"/>
            <person name="Matsumoto T."/>
            <person name="Wu J."/>
            <person name="Kanamori H."/>
            <person name="Katayose Y."/>
            <person name="Fujisawa M."/>
            <person name="Namiki N."/>
            <person name="Mizuno H."/>
            <person name="Yamamoto K."/>
            <person name="Antonio B.A."/>
            <person name="Baba T."/>
            <person name="Sakata K."/>
            <person name="Nagamura Y."/>
            <person name="Aoki H."/>
            <person name="Arikawa K."/>
            <person name="Arita K."/>
            <person name="Bito T."/>
            <person name="Chiden Y."/>
            <person name="Fujitsuka N."/>
            <person name="Fukunaka R."/>
            <person name="Hamada M."/>
            <person name="Harada C."/>
            <person name="Hayashi A."/>
            <person name="Hijishita S."/>
            <person name="Honda M."/>
            <person name="Hosokawa S."/>
            <person name="Ichikawa Y."/>
            <person name="Idonuma A."/>
            <person name="Iijima M."/>
            <person name="Ikeda M."/>
            <person name="Ikeno M."/>
            <person name="Ito K."/>
            <person name="Ito S."/>
            <person name="Ito T."/>
            <person name="Ito Y."/>
            <person name="Ito Y."/>
            <person name="Iwabuchi A."/>
            <person name="Kamiya K."/>
            <person name="Karasawa W."/>
            <person name="Kurita K."/>
            <person name="Katagiri S."/>
            <person name="Kikuta A."/>
            <person name="Kobayashi H."/>
            <person name="Kobayashi N."/>
            <person name="Machita K."/>
            <person name="Maehara T."/>
            <person name="Masukawa M."/>
            <person name="Mizubayashi T."/>
            <person name="Mukai Y."/>
            <person name="Nagasaki H."/>
            <person name="Nagata Y."/>
            <person name="Naito S."/>
            <person name="Nakashima M."/>
            <person name="Nakama Y."/>
            <person name="Nakamichi Y."/>
            <person name="Nakamura M."/>
            <person name="Meguro A."/>
            <person name="Negishi M."/>
            <person name="Ohta I."/>
            <person name="Ohta T."/>
            <person name="Okamoto M."/>
            <person name="Ono N."/>
            <person name="Saji S."/>
            <person name="Sakaguchi M."/>
            <person name="Sakai K."/>
            <person name="Shibata M."/>
            <person name="Shimokawa T."/>
            <person name="Song J."/>
            <person name="Takazaki Y."/>
            <person name="Terasawa K."/>
            <person name="Tsugane M."/>
            <person name="Tsuji K."/>
            <person name="Ueda S."/>
            <person name="Waki K."/>
            <person name="Yamagata H."/>
            <person name="Yamamoto M."/>
            <person name="Yamamoto S."/>
            <person name="Yamane H."/>
            <person name="Yoshiki S."/>
            <person name="Yoshihara R."/>
            <person name="Yukawa K."/>
            <person name="Zhong H."/>
            <person name="Yano M."/>
            <person name="Yuan Q."/>
            <person name="Ouyang S."/>
            <person name="Liu J."/>
            <person name="Jones K.M."/>
            <person name="Gansberger K."/>
            <person name="Moffat K."/>
            <person name="Hill J."/>
            <person name="Bera J."/>
            <person name="Fadrosh D."/>
            <person name="Jin S."/>
            <person name="Johri S."/>
            <person name="Kim M."/>
            <person name="Overton L."/>
            <person name="Reardon M."/>
            <person name="Tsitrin T."/>
            <person name="Vuong H."/>
            <person name="Weaver B."/>
            <person name="Ciecko A."/>
            <person name="Tallon L."/>
            <person name="Jackson J."/>
            <person name="Pai G."/>
            <person name="Aken S.V."/>
            <person name="Utterback T."/>
            <person name="Reidmuller S."/>
            <person name="Feldblyum T."/>
            <person name="Hsiao J."/>
            <person name="Zismann V."/>
            <person name="Iobst S."/>
            <person name="de Vazeille A.R."/>
            <person name="Buell C.R."/>
            <person name="Ying K."/>
            <person name="Li Y."/>
            <person name="Lu T."/>
            <person name="Huang Y."/>
            <person name="Zhao Q."/>
            <person name="Feng Q."/>
            <person name="Zhang L."/>
            <person name="Zhu J."/>
            <person name="Weng Q."/>
            <person name="Mu J."/>
            <person name="Lu Y."/>
            <person name="Fan D."/>
            <person name="Liu Y."/>
            <person name="Guan J."/>
            <person name="Zhang Y."/>
            <person name="Yu S."/>
            <person name="Liu X."/>
            <person name="Zhang Y."/>
            <person name="Hong G."/>
            <person name="Han B."/>
            <person name="Choisne N."/>
            <person name="Demange N."/>
            <person name="Orjeda G."/>
            <person name="Samain S."/>
            <person name="Cattolico L."/>
            <person name="Pelletier E."/>
            <person name="Couloux A."/>
            <person name="Segurens B."/>
            <person name="Wincker P."/>
            <person name="D'Hont A."/>
            <person name="Scarpelli C."/>
            <person name="Weissenbach J."/>
            <person name="Salanoubat M."/>
            <person name="Quetier F."/>
            <person name="Yu Y."/>
            <person name="Kim H.R."/>
            <person name="Rambo T."/>
            <person name="Currie J."/>
            <person name="Collura K."/>
            <person name="Luo M."/>
            <person name="Yang T."/>
            <person name="Ammiraju J.S.S."/>
            <person name="Engler F."/>
            <person name="Soderlund C."/>
            <person name="Wing R.A."/>
            <person name="Palmer L.E."/>
            <person name="de la Bastide M."/>
            <person name="Spiegel L."/>
            <person name="Nascimento L."/>
            <person name="Zutavern T."/>
            <person name="O'Shaughnessy A."/>
            <person name="Dike S."/>
            <person name="Dedhia N."/>
            <person name="Preston R."/>
            <person name="Balija V."/>
            <person name="McCombie W.R."/>
            <person name="Chow T."/>
            <person name="Chen H."/>
            <person name="Chung M."/>
            <person name="Chen C."/>
            <person name="Shaw J."/>
            <person name="Wu H."/>
            <person name="Hsiao K."/>
            <person name="Chao Y."/>
            <person name="Chu M."/>
            <person name="Cheng C."/>
            <person name="Hour A."/>
            <person name="Lee P."/>
            <person name="Lin S."/>
            <person name="Lin Y."/>
            <person name="Liou J."/>
            <person name="Liu S."/>
            <person name="Hsing Y."/>
            <person name="Raghuvanshi S."/>
            <person name="Mohanty A."/>
            <person name="Bharti A.K."/>
            <person name="Gaur A."/>
            <person name="Gupta V."/>
            <person name="Kumar D."/>
            <person name="Ravi V."/>
            <person name="Vij S."/>
            <person name="Kapur A."/>
            <person name="Khurana P."/>
            <person name="Khurana P."/>
            <person name="Khurana J.P."/>
            <person name="Tyagi A.K."/>
            <person name="Gaikwad K."/>
            <person name="Singh A."/>
            <person name="Dalal V."/>
            <person name="Srivastava S."/>
            <person name="Dixit A."/>
            <person name="Pal A.K."/>
            <person name="Ghazi I.A."/>
            <person name="Yadav M."/>
            <person name="Pandit A."/>
            <person name="Bhargava A."/>
            <person name="Sureshbabu K."/>
            <person name="Batra K."/>
            <person name="Sharma T.R."/>
            <person name="Mohapatra T."/>
            <person name="Singh N.K."/>
            <person name="Messing J."/>
            <person name="Nelson A.B."/>
            <person name="Fuks G."/>
            <person name="Kavchok S."/>
            <person name="Keizer G."/>
            <person name="Linton E."/>
            <person name="Llaca V."/>
            <person name="Song R."/>
            <person name="Tanyolac B."/>
            <person name="Young S."/>
            <person name="Ho-Il K."/>
            <person name="Hahn J.H."/>
            <person name="Sangsakoo G."/>
            <person name="Vanavichit A."/>
            <person name="de Mattos Luiz.A.T."/>
            <person name="Zimmer P.D."/>
            <person name="Malone G."/>
            <person name="Dellagostin O."/>
            <person name="de Oliveira A.C."/>
            <person name="Bevan M."/>
            <person name="Bancroft I."/>
            <person name="Minx P."/>
            <person name="Cordum H."/>
            <person name="Wilson R."/>
            <person name="Cheng Z."/>
            <person name="Jin W."/>
            <person name="Jiang J."/>
            <person name="Leong S.A."/>
            <person name="Iwama H."/>
            <person name="Gojobori T."/>
            <person name="Itoh T."/>
            <person name="Niimura Y."/>
            <person name="Fujii Y."/>
            <person name="Habara T."/>
            <person name="Sakai H."/>
            <person name="Sato Y."/>
            <person name="Wilson G."/>
            <person name="Kumar K."/>
            <person name="McCouch S."/>
            <person name="Juretic N."/>
            <person name="Hoen D."/>
            <person name="Wright S."/>
            <person name="Bruskiewich R."/>
            <person name="Bureau T."/>
            <person name="Miyao A."/>
            <person name="Hirochika H."/>
            <person name="Nishikawa T."/>
            <person name="Kadowaki K."/>
            <person name="Sugiura M."/>
            <person name="Burr B."/>
            <person name="Sasaki T."/>
        </authorList>
    </citation>
    <scope>NUCLEOTIDE SEQUENCE [LARGE SCALE GENOMIC DNA]</scope>
    <source>
        <strain evidence="3">cv. Nipponbare</strain>
    </source>
</reference>
<feature type="region of interest" description="Disordered" evidence="1">
    <location>
        <begin position="106"/>
        <end position="126"/>
    </location>
</feature>
<name>A0A0P0X568_ORYSJ</name>
<feature type="region of interest" description="Disordered" evidence="1">
    <location>
        <begin position="59"/>
        <end position="94"/>
    </location>
</feature>
<dbReference type="AlphaFoldDB" id="A0A0P0X568"/>
<reference evidence="3" key="2">
    <citation type="journal article" date="2008" name="Nucleic Acids Res.">
        <title>The rice annotation project database (RAP-DB): 2008 update.</title>
        <authorList>
            <consortium name="The rice annotation project (RAP)"/>
        </authorList>
    </citation>
    <scope>GENOME REANNOTATION</scope>
    <source>
        <strain evidence="3">cv. Nipponbare</strain>
    </source>
</reference>
<evidence type="ECO:0000313" key="2">
    <source>
        <dbReference type="EMBL" id="BAF21311.1"/>
    </source>
</evidence>
<sequence>CHRPISLPGASQAKSLRHQLRLAEVILFFPFPLSLHLKISRHHHLLLLPELSSCRHCSGHPSLSLRLPPPSPGARRSGTPSPTGVLTSRPPESRCLACPPLCYLSAAKQKKKKRRTRGRRRGRRRH</sequence>
<feature type="compositionally biased region" description="Basic residues" evidence="1">
    <location>
        <begin position="108"/>
        <end position="126"/>
    </location>
</feature>
<feature type="non-terminal residue" evidence="2">
    <location>
        <position position="1"/>
    </location>
</feature>
<evidence type="ECO:0000256" key="1">
    <source>
        <dbReference type="SAM" id="MobiDB-lite"/>
    </source>
</evidence>
<dbReference type="KEGG" id="dosa:Os07g0291400"/>